<dbReference type="OrthoDB" id="2940776at2"/>
<gene>
    <name evidence="1" type="ORF">AZF04_19775</name>
</gene>
<comment type="caution">
    <text evidence="1">The sequence shown here is derived from an EMBL/GenBank/DDBJ whole genome shotgun (WGS) entry which is preliminary data.</text>
</comment>
<name>A0A162DNL4_9BACI</name>
<sequence length="62" mass="7101">MPYNSSLRNEKQLLQLLHDVRSQSKRETKLEVAECMLDYGIDIQLIGAVTGLKKEEIKKGKI</sequence>
<dbReference type="EMBL" id="LTAO01000020">
    <property type="protein sequence ID" value="KYG30405.1"/>
    <property type="molecule type" value="Genomic_DNA"/>
</dbReference>
<evidence type="ECO:0000313" key="1">
    <source>
        <dbReference type="EMBL" id="KYG30405.1"/>
    </source>
</evidence>
<evidence type="ECO:0000313" key="2">
    <source>
        <dbReference type="Proteomes" id="UP000075806"/>
    </source>
</evidence>
<reference evidence="1" key="1">
    <citation type="submission" date="2016-02" db="EMBL/GenBank/DDBJ databases">
        <title>Genome sequence of Bacillus trypoxylicola KCTC 13244(T).</title>
        <authorList>
            <person name="Jeong H."/>
            <person name="Park S.-H."/>
            <person name="Choi S.-K."/>
        </authorList>
    </citation>
    <scope>NUCLEOTIDE SEQUENCE [LARGE SCALE GENOMIC DNA]</scope>
    <source>
        <strain evidence="1">KCTC 13244</strain>
    </source>
</reference>
<protein>
    <recommendedName>
        <fullName evidence="3">Transposase</fullName>
    </recommendedName>
</protein>
<dbReference type="AlphaFoldDB" id="A0A162DNL4"/>
<organism evidence="1 2">
    <name type="scientific">Alkalihalobacillus trypoxylicola</name>
    <dbReference type="NCBI Taxonomy" id="519424"/>
    <lineage>
        <taxon>Bacteria</taxon>
        <taxon>Bacillati</taxon>
        <taxon>Bacillota</taxon>
        <taxon>Bacilli</taxon>
        <taxon>Bacillales</taxon>
        <taxon>Bacillaceae</taxon>
        <taxon>Alkalihalobacillus</taxon>
    </lineage>
</organism>
<keyword evidence="2" id="KW-1185">Reference proteome</keyword>
<proteinExistence type="predicted"/>
<dbReference type="RefSeq" id="WP_045483813.1">
    <property type="nucleotide sequence ID" value="NZ_LTAO01000020.1"/>
</dbReference>
<dbReference type="Proteomes" id="UP000075806">
    <property type="component" value="Unassembled WGS sequence"/>
</dbReference>
<evidence type="ECO:0008006" key="3">
    <source>
        <dbReference type="Google" id="ProtNLM"/>
    </source>
</evidence>
<accession>A0A162DNL4</accession>